<dbReference type="Gene3D" id="1.10.555.10">
    <property type="entry name" value="Rho GTPase activation protein"/>
    <property type="match status" value="1"/>
</dbReference>
<dbReference type="CDD" id="cd00159">
    <property type="entry name" value="RhoGAP"/>
    <property type="match status" value="1"/>
</dbReference>
<accession>A0A8H7PU88</accession>
<dbReference type="SUPFAM" id="SSF48350">
    <property type="entry name" value="GTPase activation domain, GAP"/>
    <property type="match status" value="1"/>
</dbReference>
<protein>
    <recommendedName>
        <fullName evidence="3">Rho-GAP domain-containing protein</fullName>
    </recommendedName>
</protein>
<reference evidence="4" key="1">
    <citation type="submission" date="2020-12" db="EMBL/GenBank/DDBJ databases">
        <title>Metabolic potential, ecology and presence of endohyphal bacteria is reflected in genomic diversity of Mucoromycotina.</title>
        <authorList>
            <person name="Muszewska A."/>
            <person name="Okrasinska A."/>
            <person name="Steczkiewicz K."/>
            <person name="Drgas O."/>
            <person name="Orlowska M."/>
            <person name="Perlinska-Lenart U."/>
            <person name="Aleksandrzak-Piekarczyk T."/>
            <person name="Szatraj K."/>
            <person name="Zielenkiewicz U."/>
            <person name="Pilsyk S."/>
            <person name="Malc E."/>
            <person name="Mieczkowski P."/>
            <person name="Kruszewska J.S."/>
            <person name="Biernat P."/>
            <person name="Pawlowska J."/>
        </authorList>
    </citation>
    <scope>NUCLEOTIDE SEQUENCE</scope>
    <source>
        <strain evidence="4">WA0000051536</strain>
    </source>
</reference>
<keyword evidence="5" id="KW-1185">Reference proteome</keyword>
<gene>
    <name evidence="4" type="ORF">INT44_003681</name>
</gene>
<dbReference type="PANTHER" id="PTHR15228:SF25">
    <property type="entry name" value="F-BAR DOMAIN-CONTAINING PROTEIN"/>
    <property type="match status" value="1"/>
</dbReference>
<dbReference type="OrthoDB" id="79452at2759"/>
<dbReference type="InterPro" id="IPR000198">
    <property type="entry name" value="RhoGAP_dom"/>
</dbReference>
<evidence type="ECO:0000256" key="2">
    <source>
        <dbReference type="SAM" id="MobiDB-lite"/>
    </source>
</evidence>
<proteinExistence type="predicted"/>
<sequence>MAVGTHEQPKRRQRNPLSFFFPKTKQTLFTIHSSSSAKKSPSDVNGIFGAPLEYAAQFGPLTQSGLRIPDIVYRCFSEIVERGLTIQGIFRLSGAAAEVDELQREFDKAPSYGKYLDLSKYDIHAITGVLKKYLRSLPQPVIPRPYHDRFLMLVGRFLNFLLSVHLRKVLTGFLPSLDRPCSRLELLKDVADLALDMPKAHSDLLQYLITQILAAVQQYSQFNLMNHEALAIVFAPVCTGLEQSLSSVNQNTIKKQLEQRPLQNGDEKQFKRHSIHHVLNMDIIRTNTKWTQLWTIMIEHHDRLLQLWSIADISQQWQSSHVHTPPNRRFAHHTVPGIMSTPSPTPSPRPPSSASSSGSTVLPYRILMSQFHVAGSTESPDQNLVSIAPPLPPPAEELFEDQEIHETASATSSKSKYGVVVMRRSMAAGYQGGGRRTVRRTRLPSRDDLDGYYESQFHVSTPSPGRPASLSSIGKRPIAALAWD</sequence>
<dbReference type="Pfam" id="PF00620">
    <property type="entry name" value="RhoGAP"/>
    <property type="match status" value="1"/>
</dbReference>
<dbReference type="GO" id="GO:0007165">
    <property type="term" value="P:signal transduction"/>
    <property type="evidence" value="ECO:0007669"/>
    <property type="project" value="InterPro"/>
</dbReference>
<feature type="region of interest" description="Disordered" evidence="2">
    <location>
        <begin position="429"/>
        <end position="449"/>
    </location>
</feature>
<feature type="region of interest" description="Disordered" evidence="2">
    <location>
        <begin position="319"/>
        <end position="359"/>
    </location>
</feature>
<dbReference type="Proteomes" id="UP000612746">
    <property type="component" value="Unassembled WGS sequence"/>
</dbReference>
<organism evidence="4 5">
    <name type="scientific">Umbelopsis vinacea</name>
    <dbReference type="NCBI Taxonomy" id="44442"/>
    <lineage>
        <taxon>Eukaryota</taxon>
        <taxon>Fungi</taxon>
        <taxon>Fungi incertae sedis</taxon>
        <taxon>Mucoromycota</taxon>
        <taxon>Mucoromycotina</taxon>
        <taxon>Umbelopsidomycetes</taxon>
        <taxon>Umbelopsidales</taxon>
        <taxon>Umbelopsidaceae</taxon>
        <taxon>Umbelopsis</taxon>
    </lineage>
</organism>
<dbReference type="EMBL" id="JAEPRA010000009">
    <property type="protein sequence ID" value="KAG2180674.1"/>
    <property type="molecule type" value="Genomic_DNA"/>
</dbReference>
<evidence type="ECO:0000313" key="5">
    <source>
        <dbReference type="Proteomes" id="UP000612746"/>
    </source>
</evidence>
<dbReference type="PROSITE" id="PS50238">
    <property type="entry name" value="RHOGAP"/>
    <property type="match status" value="1"/>
</dbReference>
<dbReference type="SMART" id="SM00324">
    <property type="entry name" value="RhoGAP"/>
    <property type="match status" value="1"/>
</dbReference>
<evidence type="ECO:0000313" key="4">
    <source>
        <dbReference type="EMBL" id="KAG2180674.1"/>
    </source>
</evidence>
<dbReference type="PANTHER" id="PTHR15228">
    <property type="entry name" value="SPERMATHECAL PHYSIOLOGY VARIANT"/>
    <property type="match status" value="1"/>
</dbReference>
<feature type="domain" description="Rho-GAP" evidence="3">
    <location>
        <begin position="50"/>
        <end position="270"/>
    </location>
</feature>
<name>A0A8H7PU88_9FUNG</name>
<keyword evidence="1" id="KW-0343">GTPase activation</keyword>
<dbReference type="AlphaFoldDB" id="A0A8H7PU88"/>
<dbReference type="InterPro" id="IPR008936">
    <property type="entry name" value="Rho_GTPase_activation_prot"/>
</dbReference>
<evidence type="ECO:0000256" key="1">
    <source>
        <dbReference type="ARBA" id="ARBA00022468"/>
    </source>
</evidence>
<comment type="caution">
    <text evidence="4">The sequence shown here is derived from an EMBL/GenBank/DDBJ whole genome shotgun (WGS) entry which is preliminary data.</text>
</comment>
<dbReference type="GO" id="GO:0005096">
    <property type="term" value="F:GTPase activator activity"/>
    <property type="evidence" value="ECO:0007669"/>
    <property type="project" value="UniProtKB-KW"/>
</dbReference>
<evidence type="ECO:0000259" key="3">
    <source>
        <dbReference type="PROSITE" id="PS50238"/>
    </source>
</evidence>
<dbReference type="InterPro" id="IPR051025">
    <property type="entry name" value="RhoGAP"/>
</dbReference>